<protein>
    <submittedName>
        <fullName evidence="1">Uncharacterized protein</fullName>
    </submittedName>
</protein>
<name>A0ABN6ZR88_9CREN</name>
<reference evidence="1 2" key="1">
    <citation type="submission" date="2023-09" db="EMBL/GenBank/DDBJ databases">
        <title>Pyrofollis japonicus gen. nov. sp. nov., a novel member of the family Pyrodictiaceae isolated from the Iheya North hydrothermal field.</title>
        <authorList>
            <person name="Miyazaki U."/>
            <person name="Sanari M."/>
            <person name="Tame A."/>
            <person name="Kitajima M."/>
            <person name="Okamoto A."/>
            <person name="Sawayama S."/>
            <person name="Miyazaki J."/>
            <person name="Takai K."/>
            <person name="Nakagawa S."/>
        </authorList>
    </citation>
    <scope>NUCLEOTIDE SEQUENCE [LARGE SCALE GENOMIC DNA]</scope>
    <source>
        <strain evidence="1 2">AV2</strain>
    </source>
</reference>
<evidence type="ECO:0000313" key="2">
    <source>
        <dbReference type="Proteomes" id="UP001341135"/>
    </source>
</evidence>
<sequence length="72" mass="8213">MNGLYSSSRRAGRGLIQLYISSASPVELSLYLRSRGLGEDKLELLFMEIDRAIRMHTKPSTSQPQQRLHHSQ</sequence>
<keyword evidence="2" id="KW-1185">Reference proteome</keyword>
<accession>A0ABN6ZR88</accession>
<proteinExistence type="predicted"/>
<organism evidence="1 2">
    <name type="scientific">Pyrodictium abyssi</name>
    <dbReference type="NCBI Taxonomy" id="54256"/>
    <lineage>
        <taxon>Archaea</taxon>
        <taxon>Thermoproteota</taxon>
        <taxon>Thermoprotei</taxon>
        <taxon>Desulfurococcales</taxon>
        <taxon>Pyrodictiaceae</taxon>
        <taxon>Pyrodictium</taxon>
    </lineage>
</organism>
<dbReference type="EMBL" id="AP028907">
    <property type="protein sequence ID" value="BES82766.1"/>
    <property type="molecule type" value="Genomic_DNA"/>
</dbReference>
<gene>
    <name evidence="1" type="ORF">PABY_23330</name>
</gene>
<dbReference type="Proteomes" id="UP001341135">
    <property type="component" value="Chromosome"/>
</dbReference>
<evidence type="ECO:0000313" key="1">
    <source>
        <dbReference type="EMBL" id="BES82766.1"/>
    </source>
</evidence>